<comment type="caution">
    <text evidence="4">The sequence shown here is derived from an EMBL/GenBank/DDBJ whole genome shotgun (WGS) entry which is preliminary data.</text>
</comment>
<dbReference type="SUPFAM" id="SSF53098">
    <property type="entry name" value="Ribonuclease H-like"/>
    <property type="match status" value="1"/>
</dbReference>
<dbReference type="PANTHER" id="PTHR22891">
    <property type="entry name" value="EUKARYOTIC TRANSLATION INITIATION FACTOR 2C"/>
    <property type="match status" value="1"/>
</dbReference>
<dbReference type="InterPro" id="IPR036085">
    <property type="entry name" value="PAZ_dom_sf"/>
</dbReference>
<evidence type="ECO:0000259" key="3">
    <source>
        <dbReference type="PROSITE" id="PS50822"/>
    </source>
</evidence>
<proteinExistence type="predicted"/>
<dbReference type="InterPro" id="IPR045246">
    <property type="entry name" value="Piwi_ago-like"/>
</dbReference>
<dbReference type="Pfam" id="PF16488">
    <property type="entry name" value="ArgoL2"/>
    <property type="match status" value="1"/>
</dbReference>
<dbReference type="PROSITE" id="PS50822">
    <property type="entry name" value="PIWI"/>
    <property type="match status" value="1"/>
</dbReference>
<gene>
    <name evidence="4" type="ORF">HDK90DRAFT_123626</name>
</gene>
<accession>A0ABR1YXK0</accession>
<dbReference type="SUPFAM" id="SSF101690">
    <property type="entry name" value="PAZ domain"/>
    <property type="match status" value="1"/>
</dbReference>
<dbReference type="Gene3D" id="3.30.420.10">
    <property type="entry name" value="Ribonuclease H-like superfamily/Ribonuclease H"/>
    <property type="match status" value="1"/>
</dbReference>
<reference evidence="4 5" key="1">
    <citation type="submission" date="2024-04" db="EMBL/GenBank/DDBJ databases">
        <title>Phyllosticta paracitricarpa is synonymous to the EU quarantine fungus P. citricarpa based on phylogenomic analyses.</title>
        <authorList>
            <consortium name="Lawrence Berkeley National Laboratory"/>
            <person name="Van Ingen-Buijs V.A."/>
            <person name="Van Westerhoven A.C."/>
            <person name="Haridas S."/>
            <person name="Skiadas P."/>
            <person name="Martin F."/>
            <person name="Groenewald J.Z."/>
            <person name="Crous P.W."/>
            <person name="Seidl M.F."/>
        </authorList>
    </citation>
    <scope>NUCLEOTIDE SEQUENCE [LARGE SCALE GENOMIC DNA]</scope>
    <source>
        <strain evidence="4 5">CBS 123374</strain>
    </source>
</reference>
<feature type="domain" description="PAZ" evidence="2">
    <location>
        <begin position="171"/>
        <end position="275"/>
    </location>
</feature>
<dbReference type="InterPro" id="IPR036397">
    <property type="entry name" value="RNaseH_sf"/>
</dbReference>
<dbReference type="InterPro" id="IPR012337">
    <property type="entry name" value="RNaseH-like_sf"/>
</dbReference>
<dbReference type="InterPro" id="IPR003165">
    <property type="entry name" value="Piwi"/>
</dbReference>
<dbReference type="Pfam" id="PF02170">
    <property type="entry name" value="PAZ"/>
    <property type="match status" value="1"/>
</dbReference>
<organism evidence="4 5">
    <name type="scientific">Phyllosticta capitalensis</name>
    <dbReference type="NCBI Taxonomy" id="121624"/>
    <lineage>
        <taxon>Eukaryota</taxon>
        <taxon>Fungi</taxon>
        <taxon>Dikarya</taxon>
        <taxon>Ascomycota</taxon>
        <taxon>Pezizomycotina</taxon>
        <taxon>Dothideomycetes</taxon>
        <taxon>Dothideomycetes incertae sedis</taxon>
        <taxon>Botryosphaeriales</taxon>
        <taxon>Phyllostictaceae</taxon>
        <taxon>Phyllosticta</taxon>
    </lineage>
</organism>
<dbReference type="SMART" id="SM01163">
    <property type="entry name" value="DUF1785"/>
    <property type="match status" value="1"/>
</dbReference>
<dbReference type="InterPro" id="IPR003100">
    <property type="entry name" value="PAZ_dom"/>
</dbReference>
<keyword evidence="5" id="KW-1185">Reference proteome</keyword>
<dbReference type="Gene3D" id="3.40.50.2300">
    <property type="match status" value="1"/>
</dbReference>
<dbReference type="Gene3D" id="2.170.260.10">
    <property type="entry name" value="paz domain"/>
    <property type="match status" value="1"/>
</dbReference>
<dbReference type="Pfam" id="PF02171">
    <property type="entry name" value="Piwi"/>
    <property type="match status" value="1"/>
</dbReference>
<dbReference type="SMART" id="SM00950">
    <property type="entry name" value="Piwi"/>
    <property type="match status" value="1"/>
</dbReference>
<evidence type="ECO:0000256" key="1">
    <source>
        <dbReference type="SAM" id="MobiDB-lite"/>
    </source>
</evidence>
<dbReference type="CDD" id="cd02846">
    <property type="entry name" value="PAZ_argonaute_like"/>
    <property type="match status" value="1"/>
</dbReference>
<dbReference type="InterPro" id="IPR014811">
    <property type="entry name" value="ArgoL1"/>
</dbReference>
<evidence type="ECO:0000313" key="5">
    <source>
        <dbReference type="Proteomes" id="UP001492380"/>
    </source>
</evidence>
<evidence type="ECO:0000313" key="4">
    <source>
        <dbReference type="EMBL" id="KAK8243452.1"/>
    </source>
</evidence>
<dbReference type="Pfam" id="PF08699">
    <property type="entry name" value="ArgoL1"/>
    <property type="match status" value="1"/>
</dbReference>
<name>A0ABR1YXK0_9PEZI</name>
<sequence>MYRAEGQDEPLPNARQYKVRAKYIQTHSFAELVNFATSSDMGTQFPDQGPSIQALNIFLNHHAKSTDGLTAVGRKAFSIGPGAQRLDLGHGLYAMRGFYSSVRMATCRILVNVNVSYAAFFQDIPLENLMQKHGVENKYRLEKFLKKLKIRTTHLPEKRNKSGQIVPRVKTISAFANKFDGRQLVHPPKVKAHGAGPKDVEFWMDSTPQTSQGSKKGAKGKENEKAASGGRYISVYDFFVQTYNRRIKDPSLPVVNVGTIDNPSYLPAEVGIVMPGQPSKSKLDPDQTARMITAAVRRPYENAALIVNEGHQTVGLTQEGNPQLARFGIEVLKKLITVQGRVLKEPKIIYRKDQSVLPRTGSWNITEVKLHTPGIPVQKWSWLLISNSRKDTPTDTEMPDLMARFHRTLVASGVNIAPPIHGNRLVMQTPDKPELDNMFARASTALDLLFIVIASPGKHPVYNRIKALGDVKYGLPTICADGTKFSKQNGQDQYFRNVALKFNLKRGGINHKVDISDLDMDKTMIVGIDVTHPSPDSRSTAPSIAAMVASVDKHLGQWPAKLSIQSSARQEMVSSLGEMLKTRLRLWKTKGNHSAFPENIIVYRDGVSEGQYQMCTNQEMPQLREACKELYPAPDTKRGLPRFTFIVVGKRHHTRFYPTSSQNAEKNGNNKPGTVVDRGVTNAREWDFYLQAHAAIQGTARPAHYIVLLDEIFRAKYSKAPLPPDCKNVSDVLEKMTQQLCYVFARATKAVSYCPPAYYADIACERARCYLSDLFESSSAGSNVEGQGAGAREEDIKVHDKLKDTMFYM</sequence>
<evidence type="ECO:0000259" key="2">
    <source>
        <dbReference type="PROSITE" id="PS50821"/>
    </source>
</evidence>
<dbReference type="PROSITE" id="PS50821">
    <property type="entry name" value="PAZ"/>
    <property type="match status" value="1"/>
</dbReference>
<protein>
    <submittedName>
        <fullName evidence="4">Ribonuclease H-like domain-containing protein</fullName>
    </submittedName>
</protein>
<feature type="region of interest" description="Disordered" evidence="1">
    <location>
        <begin position="202"/>
        <end position="226"/>
    </location>
</feature>
<dbReference type="EMBL" id="JBBWRZ010000002">
    <property type="protein sequence ID" value="KAK8243452.1"/>
    <property type="molecule type" value="Genomic_DNA"/>
</dbReference>
<dbReference type="CDD" id="cd04657">
    <property type="entry name" value="Piwi_ago-like"/>
    <property type="match status" value="1"/>
</dbReference>
<dbReference type="Proteomes" id="UP001492380">
    <property type="component" value="Unassembled WGS sequence"/>
</dbReference>
<feature type="domain" description="Piwi" evidence="3">
    <location>
        <begin position="448"/>
        <end position="772"/>
    </location>
</feature>
<dbReference type="InterPro" id="IPR032472">
    <property type="entry name" value="ArgoL2"/>
</dbReference>